<sequence>MIVEKFFRASFIAYPIMYVWNLRILVYFVTNFQAP</sequence>
<evidence type="ECO:0000313" key="2">
    <source>
        <dbReference type="EMBL" id="OTP09492.1"/>
    </source>
</evidence>
<dbReference type="EMBL" id="NGMO01000004">
    <property type="protein sequence ID" value="OTP09492.1"/>
    <property type="molecule type" value="Genomic_DNA"/>
</dbReference>
<evidence type="ECO:0000256" key="1">
    <source>
        <dbReference type="SAM" id="Phobius"/>
    </source>
</evidence>
<proteinExistence type="predicted"/>
<protein>
    <submittedName>
        <fullName evidence="2">Uncharacterized protein</fullName>
    </submittedName>
</protein>
<name>A0A242JW90_9ENTE</name>
<keyword evidence="1" id="KW-0812">Transmembrane</keyword>
<comment type="caution">
    <text evidence="2">The sequence shown here is derived from an EMBL/GenBank/DDBJ whole genome shotgun (WGS) entry which is preliminary data.</text>
</comment>
<reference evidence="2 3" key="1">
    <citation type="submission" date="2017-05" db="EMBL/GenBank/DDBJ databases">
        <title>The Genome Sequence of Enterococcus sp. 10A9_DIV0425.</title>
        <authorList>
            <consortium name="The Broad Institute Genomics Platform"/>
            <consortium name="The Broad Institute Genomic Center for Infectious Diseases"/>
            <person name="Earl A."/>
            <person name="Manson A."/>
            <person name="Schwartman J."/>
            <person name="Gilmore M."/>
            <person name="Abouelleil A."/>
            <person name="Cao P."/>
            <person name="Chapman S."/>
            <person name="Cusick C."/>
            <person name="Shea T."/>
            <person name="Young S."/>
            <person name="Neafsey D."/>
            <person name="Nusbaum C."/>
            <person name="Birren B."/>
        </authorList>
    </citation>
    <scope>NUCLEOTIDE SEQUENCE [LARGE SCALE GENOMIC DNA]</scope>
    <source>
        <strain evidence="2 3">10A9_DIV0425</strain>
    </source>
</reference>
<gene>
    <name evidence="2" type="ORF">A5844_002270</name>
</gene>
<accession>A0A242JW90</accession>
<dbReference type="Proteomes" id="UP000194933">
    <property type="component" value="Unassembled WGS sequence"/>
</dbReference>
<evidence type="ECO:0000313" key="3">
    <source>
        <dbReference type="Proteomes" id="UP000194933"/>
    </source>
</evidence>
<keyword evidence="1" id="KW-0472">Membrane</keyword>
<organism evidence="2 3">
    <name type="scientific">Candidatus Enterococcus wittei</name>
    <dbReference type="NCBI Taxonomy" id="1987383"/>
    <lineage>
        <taxon>Bacteria</taxon>
        <taxon>Bacillati</taxon>
        <taxon>Bacillota</taxon>
        <taxon>Bacilli</taxon>
        <taxon>Lactobacillales</taxon>
        <taxon>Enterococcaceae</taxon>
        <taxon>Enterococcus</taxon>
    </lineage>
</organism>
<dbReference type="AlphaFoldDB" id="A0A242JW90"/>
<feature type="transmembrane region" description="Helical" evidence="1">
    <location>
        <begin position="12"/>
        <end position="30"/>
    </location>
</feature>
<keyword evidence="1" id="KW-1133">Transmembrane helix</keyword>
<keyword evidence="3" id="KW-1185">Reference proteome</keyword>